<protein>
    <submittedName>
        <fullName evidence="3">Type II toxin-antitoxin system YafQ family toxin</fullName>
    </submittedName>
</protein>
<dbReference type="RefSeq" id="WP_182581262.1">
    <property type="nucleotide sequence ID" value="NZ_JACIUY010000059.1"/>
</dbReference>
<dbReference type="InterPro" id="IPR004386">
    <property type="entry name" value="Toxin_YafQ-like"/>
</dbReference>
<evidence type="ECO:0000313" key="2">
    <source>
        <dbReference type="EMBL" id="MBB1063617.1"/>
    </source>
</evidence>
<dbReference type="Proteomes" id="UP000544052">
    <property type="component" value="Unassembled WGS sequence"/>
</dbReference>
<dbReference type="Pfam" id="PF15738">
    <property type="entry name" value="YafQ_toxin"/>
    <property type="match status" value="1"/>
</dbReference>
<dbReference type="GO" id="GO:0006415">
    <property type="term" value="P:translational termination"/>
    <property type="evidence" value="ECO:0007669"/>
    <property type="project" value="TreeGrafter"/>
</dbReference>
<evidence type="ECO:0000313" key="4">
    <source>
        <dbReference type="Proteomes" id="UP000518255"/>
    </source>
</evidence>
<accession>A0A7W3TZY6</accession>
<sequence>MIINRTPEFKRNYKRLKRKHYDMDKLKHVIKLLVAGANEELLRKHKDHKLHGKYRNLRALHVDRQYDDNWVLIYQIRNNEIDLHILDLIRTGNHDRSYR</sequence>
<gene>
    <name evidence="3" type="ORF">H5R63_06310</name>
    <name evidence="2" type="ORF">H5R64_07600</name>
</gene>
<name>A0A7W3TZY6_9LACO</name>
<dbReference type="Proteomes" id="UP000518255">
    <property type="component" value="Unassembled WGS sequence"/>
</dbReference>
<organism evidence="3 4">
    <name type="scientific">Limosilactobacillus fastidiosus</name>
    <dbReference type="NCBI Taxonomy" id="2759855"/>
    <lineage>
        <taxon>Bacteria</taxon>
        <taxon>Bacillati</taxon>
        <taxon>Bacillota</taxon>
        <taxon>Bacilli</taxon>
        <taxon>Lactobacillales</taxon>
        <taxon>Lactobacillaceae</taxon>
        <taxon>Limosilactobacillus</taxon>
    </lineage>
</organism>
<keyword evidence="5" id="KW-1185">Reference proteome</keyword>
<dbReference type="GO" id="GO:0004521">
    <property type="term" value="F:RNA endonuclease activity"/>
    <property type="evidence" value="ECO:0007669"/>
    <property type="project" value="TreeGrafter"/>
</dbReference>
<dbReference type="SUPFAM" id="SSF143011">
    <property type="entry name" value="RelE-like"/>
    <property type="match status" value="1"/>
</dbReference>
<evidence type="ECO:0000256" key="1">
    <source>
        <dbReference type="ARBA" id="ARBA00022649"/>
    </source>
</evidence>
<evidence type="ECO:0000313" key="3">
    <source>
        <dbReference type="EMBL" id="MBB1086393.1"/>
    </source>
</evidence>
<dbReference type="AlphaFoldDB" id="A0A7W3TZY6"/>
<dbReference type="PANTHER" id="PTHR40588">
    <property type="entry name" value="MRNA INTERFERASE TOXIN YAFQ"/>
    <property type="match status" value="1"/>
</dbReference>
<dbReference type="EMBL" id="JACIUZ010000044">
    <property type="protein sequence ID" value="MBB1063617.1"/>
    <property type="molecule type" value="Genomic_DNA"/>
</dbReference>
<comment type="caution">
    <text evidence="3">The sequence shown here is derived from an EMBL/GenBank/DDBJ whole genome shotgun (WGS) entry which is preliminary data.</text>
</comment>
<reference evidence="4 5" key="1">
    <citation type="submission" date="2020-07" db="EMBL/GenBank/DDBJ databases">
        <title>Description of Limosilactobacillus balticus sp. nov., Limosilactobacillus agrestis sp. nov., Limosilactobacillus albertensis sp. nov., Limosilactobacillus rudii sp. nov., Limosilactobacillus fastidiosus sp. nov., five novel Limosilactobacillus species isolated from the vertebrate gastrointestinal tract, and proposal of 6 subspecies of Limosilactobacillus reuteri adapted to the gastrointestinal tract of specific vertebrate hosts.</title>
        <authorList>
            <person name="Li F."/>
            <person name="Cheng C."/>
            <person name="Zheng J."/>
            <person name="Quevedo R.M."/>
            <person name="Li J."/>
            <person name="Roos S."/>
            <person name="Gaenzle M.G."/>
            <person name="Walter J."/>
        </authorList>
    </citation>
    <scope>NUCLEOTIDE SEQUENCE [LARGE SCALE GENOMIC DNA]</scope>
    <source>
        <strain evidence="3 4">WF-MA3-C</strain>
        <strain evidence="2 5">WF-MO7-1</strain>
    </source>
</reference>
<keyword evidence="1" id="KW-1277">Toxin-antitoxin system</keyword>
<evidence type="ECO:0000313" key="5">
    <source>
        <dbReference type="Proteomes" id="UP000544052"/>
    </source>
</evidence>
<dbReference type="PANTHER" id="PTHR40588:SF1">
    <property type="entry name" value="MRNA INTERFERASE TOXIN YAFQ"/>
    <property type="match status" value="1"/>
</dbReference>
<proteinExistence type="predicted"/>
<dbReference type="GO" id="GO:0006402">
    <property type="term" value="P:mRNA catabolic process"/>
    <property type="evidence" value="ECO:0007669"/>
    <property type="project" value="TreeGrafter"/>
</dbReference>
<dbReference type="EMBL" id="JACIUY010000059">
    <property type="protein sequence ID" value="MBB1086393.1"/>
    <property type="molecule type" value="Genomic_DNA"/>
</dbReference>
<dbReference type="InterPro" id="IPR035093">
    <property type="entry name" value="RelE/ParE_toxin_dom_sf"/>
</dbReference>
<dbReference type="InterPro" id="IPR007712">
    <property type="entry name" value="RelE/ParE_toxin"/>
</dbReference>
<dbReference type="Gene3D" id="3.30.2310.20">
    <property type="entry name" value="RelE-like"/>
    <property type="match status" value="1"/>
</dbReference>
<dbReference type="NCBIfam" id="TIGR02385">
    <property type="entry name" value="RelE_StbE"/>
    <property type="match status" value="1"/>
</dbReference>